<comment type="catalytic activity">
    <reaction evidence="1">
        <text>Hydrolysis of (1-&gt;4)-beta-linkages between N-acetylmuramic acid and N-acetyl-D-glucosamine residues in a peptidoglycan and between N-acetyl-D-glucosamine residues in chitodextrins.</text>
        <dbReference type="EC" id="3.2.1.17"/>
    </reaction>
</comment>
<dbReference type="PROSITE" id="PS00128">
    <property type="entry name" value="GLYCOSYL_HYDROL_F22_1"/>
    <property type="match status" value="1"/>
</dbReference>
<evidence type="ECO:0000313" key="9">
    <source>
        <dbReference type="EMBL" id="KAJ6640866.1"/>
    </source>
</evidence>
<evidence type="ECO:0000256" key="3">
    <source>
        <dbReference type="ARBA" id="ARBA00022638"/>
    </source>
</evidence>
<evidence type="ECO:0000313" key="10">
    <source>
        <dbReference type="Proteomes" id="UP001151699"/>
    </source>
</evidence>
<protein>
    <recommendedName>
        <fullName evidence="2">lysozyme</fullName>
        <ecNumber evidence="2">3.2.1.17</ecNumber>
    </recommendedName>
</protein>
<dbReference type="PANTHER" id="PTHR11407:SF63">
    <property type="entry name" value="LYSOZYME C"/>
    <property type="match status" value="1"/>
</dbReference>
<reference evidence="9" key="1">
    <citation type="submission" date="2022-07" db="EMBL/GenBank/DDBJ databases">
        <authorList>
            <person name="Trinca V."/>
            <person name="Uliana J.V.C."/>
            <person name="Torres T.T."/>
            <person name="Ward R.J."/>
            <person name="Monesi N."/>
        </authorList>
    </citation>
    <scope>NUCLEOTIDE SEQUENCE</scope>
    <source>
        <strain evidence="9">HSMRA1968</strain>
        <tissue evidence="9">Whole embryos</tissue>
    </source>
</reference>
<evidence type="ECO:0000256" key="5">
    <source>
        <dbReference type="ARBA" id="ARBA00023295"/>
    </source>
</evidence>
<feature type="domain" description="Glycosyl hydrolases family 22 (GH22)" evidence="8">
    <location>
        <begin position="84"/>
        <end position="102"/>
    </location>
</feature>
<dbReference type="SUPFAM" id="SSF53955">
    <property type="entry name" value="Lysozyme-like"/>
    <property type="match status" value="1"/>
</dbReference>
<dbReference type="EMBL" id="WJQU01000002">
    <property type="protein sequence ID" value="KAJ6640866.1"/>
    <property type="molecule type" value="Genomic_DNA"/>
</dbReference>
<name>A0A9Q0N0Y6_9DIPT</name>
<accession>A0A9Q0N0Y6</accession>
<dbReference type="GO" id="GO:0031640">
    <property type="term" value="P:killing of cells of another organism"/>
    <property type="evidence" value="ECO:0007669"/>
    <property type="project" value="UniProtKB-KW"/>
</dbReference>
<dbReference type="PROSITE" id="PS51348">
    <property type="entry name" value="GLYCOSYL_HYDROL_F22_2"/>
    <property type="match status" value="1"/>
</dbReference>
<dbReference type="AlphaFoldDB" id="A0A9Q0N0Y6"/>
<dbReference type="PRINTS" id="PR00135">
    <property type="entry name" value="LYZLACT"/>
</dbReference>
<dbReference type="Proteomes" id="UP001151699">
    <property type="component" value="Chromosome B"/>
</dbReference>
<comment type="caution">
    <text evidence="9">The sequence shown here is derived from an EMBL/GenBank/DDBJ whole genome shotgun (WGS) entry which is preliminary data.</text>
</comment>
<evidence type="ECO:0000256" key="1">
    <source>
        <dbReference type="ARBA" id="ARBA00000632"/>
    </source>
</evidence>
<keyword evidence="10" id="KW-1185">Reference proteome</keyword>
<evidence type="ECO:0000256" key="6">
    <source>
        <dbReference type="RuleBase" id="RU004440"/>
    </source>
</evidence>
<dbReference type="InterPro" id="IPR023346">
    <property type="entry name" value="Lysozyme-like_dom_sf"/>
</dbReference>
<dbReference type="EC" id="3.2.1.17" evidence="2"/>
<evidence type="ECO:0000256" key="2">
    <source>
        <dbReference type="ARBA" id="ARBA00012732"/>
    </source>
</evidence>
<dbReference type="InterPro" id="IPR019799">
    <property type="entry name" value="Glyco_hydro_22_CS"/>
</dbReference>
<dbReference type="GO" id="GO:0003796">
    <property type="term" value="F:lysozyme activity"/>
    <property type="evidence" value="ECO:0007669"/>
    <property type="project" value="UniProtKB-EC"/>
</dbReference>
<dbReference type="GO" id="GO:0042742">
    <property type="term" value="P:defense response to bacterium"/>
    <property type="evidence" value="ECO:0007669"/>
    <property type="project" value="UniProtKB-KW"/>
</dbReference>
<dbReference type="SMART" id="SM00263">
    <property type="entry name" value="LYZ1"/>
    <property type="match status" value="1"/>
</dbReference>
<keyword evidence="5" id="KW-0326">Glycosidase</keyword>
<dbReference type="PANTHER" id="PTHR11407">
    <property type="entry name" value="LYSOZYME C"/>
    <property type="match status" value="1"/>
</dbReference>
<comment type="similarity">
    <text evidence="6">Belongs to the glycosyl hydrolase 22 family.</text>
</comment>
<keyword evidence="4" id="KW-1015">Disulfide bond</keyword>
<evidence type="ECO:0000256" key="4">
    <source>
        <dbReference type="ARBA" id="ARBA00023157"/>
    </source>
</evidence>
<keyword evidence="7" id="KW-0732">Signal</keyword>
<gene>
    <name evidence="9" type="ORF">Bhyg_05799</name>
</gene>
<sequence>MFILVTILLCTSLADAKILDRCELARQLKNAFITENDLYKWVCIGQQSGLDTSRHLNANGVGSYGIFQISDEYWCTKSGPAKMCGISCHNLLDDDIRDDIQCALKIFNEHKRLNGDGFSAWVPYMPNCRNPDMSYLRDCRLDNQDIFDIIDVRFGDDDDRPTDGANKIVTASKK</sequence>
<feature type="chain" id="PRO_5040469017" description="lysozyme" evidence="7">
    <location>
        <begin position="17"/>
        <end position="174"/>
    </location>
</feature>
<evidence type="ECO:0000256" key="7">
    <source>
        <dbReference type="SAM" id="SignalP"/>
    </source>
</evidence>
<keyword evidence="5" id="KW-0378">Hydrolase</keyword>
<proteinExistence type="inferred from homology"/>
<dbReference type="InterPro" id="IPR001916">
    <property type="entry name" value="Glyco_hydro_22"/>
</dbReference>
<dbReference type="Gene3D" id="1.10.530.10">
    <property type="match status" value="1"/>
</dbReference>
<evidence type="ECO:0000259" key="8">
    <source>
        <dbReference type="PROSITE" id="PS00128"/>
    </source>
</evidence>
<keyword evidence="3" id="KW-0081">Bacteriolytic enzyme</keyword>
<organism evidence="9 10">
    <name type="scientific">Pseudolycoriella hygida</name>
    <dbReference type="NCBI Taxonomy" id="35572"/>
    <lineage>
        <taxon>Eukaryota</taxon>
        <taxon>Metazoa</taxon>
        <taxon>Ecdysozoa</taxon>
        <taxon>Arthropoda</taxon>
        <taxon>Hexapoda</taxon>
        <taxon>Insecta</taxon>
        <taxon>Pterygota</taxon>
        <taxon>Neoptera</taxon>
        <taxon>Endopterygota</taxon>
        <taxon>Diptera</taxon>
        <taxon>Nematocera</taxon>
        <taxon>Sciaroidea</taxon>
        <taxon>Sciaridae</taxon>
        <taxon>Pseudolycoriella</taxon>
    </lineage>
</organism>
<keyword evidence="3" id="KW-0929">Antimicrobial</keyword>
<dbReference type="Pfam" id="PF00062">
    <property type="entry name" value="Lys"/>
    <property type="match status" value="1"/>
</dbReference>
<dbReference type="OrthoDB" id="6692707at2759"/>
<feature type="signal peptide" evidence="7">
    <location>
        <begin position="1"/>
        <end position="16"/>
    </location>
</feature>